<reference evidence="2" key="2">
    <citation type="journal article" date="2018" name="Nat. Commun.">
        <title>Tailed giant Tupanvirus possesses the most complete translational apparatus of the known virosphere.</title>
        <authorList>
            <person name="Abrahao J."/>
            <person name="Silva L."/>
            <person name="Silva L.S."/>
            <person name="Khalil J.Y.B."/>
            <person name="Rodrigues R."/>
            <person name="Arantes T."/>
            <person name="Assis F."/>
            <person name="Boratto P."/>
            <person name="Andrade M."/>
            <person name="Kroon E.G."/>
            <person name="Ribeiro B."/>
            <person name="Bergier I."/>
            <person name="Seligmann H."/>
            <person name="Ghigo E."/>
            <person name="Colson P."/>
            <person name="Levasseur A."/>
            <person name="Kroemer G."/>
            <person name="Raoult D."/>
            <person name="La Scola B."/>
        </authorList>
    </citation>
    <scope>NUCLEOTIDE SEQUENCE [LARGE SCALE GENOMIC DNA]</scope>
    <source>
        <strain evidence="2">Deep ocean</strain>
    </source>
</reference>
<dbReference type="GeneID" id="80517374"/>
<evidence type="ECO:0000259" key="1">
    <source>
        <dbReference type="Pfam" id="PF01156"/>
    </source>
</evidence>
<organism evidence="2">
    <name type="scientific">Tupanvirus deep ocean</name>
    <dbReference type="NCBI Taxonomy" id="2126984"/>
    <lineage>
        <taxon>Viruses</taxon>
        <taxon>Varidnaviria</taxon>
        <taxon>Bamfordvirae</taxon>
        <taxon>Nucleocytoviricota</taxon>
        <taxon>Megaviricetes</taxon>
        <taxon>Imitervirales</taxon>
        <taxon>Mimiviridae</taxon>
        <taxon>Megamimivirinae</taxon>
        <taxon>Tupanvirus</taxon>
        <taxon>Tupanvirus altamarinense</taxon>
    </lineage>
</organism>
<feature type="domain" description="Inosine/uridine-preferring nucleoside hydrolase" evidence="1">
    <location>
        <begin position="75"/>
        <end position="271"/>
    </location>
</feature>
<dbReference type="KEGG" id="vg:80517374"/>
<accession>A0A6N1NF99</accession>
<dbReference type="GO" id="GO:0016799">
    <property type="term" value="F:hydrolase activity, hydrolyzing N-glycosyl compounds"/>
    <property type="evidence" value="ECO:0007669"/>
    <property type="project" value="InterPro"/>
</dbReference>
<reference evidence="2" key="1">
    <citation type="submission" date="2017-06" db="EMBL/GenBank/DDBJ databases">
        <authorList>
            <person name="Assis F.L."/>
            <person name="Abrahao J.S."/>
            <person name="Silva L."/>
            <person name="Khalil J.B."/>
            <person name="Rodrigues R."/>
            <person name="Silva L.S."/>
            <person name="Boratto P."/>
            <person name="Andrade M."/>
            <person name="Kroon E.G."/>
            <person name="Ribeiro B."/>
            <person name="Bergier I."/>
            <person name="Seligmann H."/>
            <person name="Ghigo E."/>
            <person name="Colson P."/>
            <person name="Levasseur A."/>
            <person name="Raoult D."/>
            <person name="Scola B.L."/>
        </authorList>
    </citation>
    <scope>NUCLEOTIDE SEQUENCE</scope>
    <source>
        <strain evidence="2">Deep ocean</strain>
    </source>
</reference>
<name>A0A6N1NF99_9VIRU</name>
<dbReference type="Gene3D" id="3.90.245.10">
    <property type="entry name" value="Ribonucleoside hydrolase-like"/>
    <property type="match status" value="1"/>
</dbReference>
<dbReference type="InterPro" id="IPR001910">
    <property type="entry name" value="Inosine/uridine_hydrolase_dom"/>
</dbReference>
<dbReference type="Pfam" id="PF01156">
    <property type="entry name" value="IU_nuc_hydro"/>
    <property type="match status" value="1"/>
</dbReference>
<proteinExistence type="predicted"/>
<dbReference type="RefSeq" id="YP_010780683.1">
    <property type="nucleotide sequence ID" value="NC_075038.1"/>
</dbReference>
<dbReference type="SUPFAM" id="SSF53590">
    <property type="entry name" value="Nucleoside hydrolase"/>
    <property type="match status" value="1"/>
</dbReference>
<dbReference type="PANTHER" id="PTHR46692:SF1">
    <property type="entry name" value="NUCLEOSIDE HYDROLASE 3-RELATED"/>
    <property type="match status" value="1"/>
</dbReference>
<dbReference type="InterPro" id="IPR036452">
    <property type="entry name" value="Ribo_hydro-like"/>
</dbReference>
<dbReference type="EMBL" id="MF405918">
    <property type="protein sequence ID" value="QKU34069.1"/>
    <property type="molecule type" value="Genomic_DNA"/>
</dbReference>
<dbReference type="PANTHER" id="PTHR46692">
    <property type="entry name" value="INOSINE-URIDINE PREFERRING NUCLEOSIDE HYDROLASE FAMILY PROTEIN"/>
    <property type="match status" value="1"/>
</dbReference>
<sequence length="504" mass="57514">MSNCAKHNMGKRCKKINKHETLFGKFDECNNVPQQWFYYTDSNNDDIQMVIREIKDPLFCPIAYVGSRTGFSTSSIIFRRFLALLNIRNLPVADGYSEPVSGPENLKQGILDYPIPIQQLGDTLWGAADKYLPSPENAVPLSEYPSHILLRKAILRALRTGIKFGIRITGPATDAALDLRANEDLPLQDAICEIRFLAGSIDVAGNLFTLPSNKLGDFNIYLDPQAFVDVLDIANRHGVPVNMISHDATDMCPITREYFDSSLREDTFVTPEGKAMGLFFENVRNAFGDAVFFNDAGEPGGGFFQWDAHTSRLDEITEWECNYYNVDTTPLVSTSGWIYRTSCDKGYPIRVGMALNCQLFRQRWKAIYDSPYNGNLTCITDSIENEPLTLKRCDKKFLMLTKENKINCHTFNKENNNVTESVKCCDDDDDSDDDDDCNNNNDNKKFRYHIKSTFTKKRYNYYNNCNSNTKLKNHIKQMLKNKNLFISDDDVNELVDIVNKYNSY</sequence>
<protein>
    <recommendedName>
        <fullName evidence="1">Inosine/uridine-preferring nucleoside hydrolase domain-containing protein</fullName>
    </recommendedName>
</protein>
<evidence type="ECO:0000313" key="2">
    <source>
        <dbReference type="EMBL" id="QKU34069.1"/>
    </source>
</evidence>